<keyword evidence="4" id="KW-0410">Iron transport</keyword>
<keyword evidence="2 11" id="KW-0813">Transport</keyword>
<dbReference type="SUPFAM" id="SSF56935">
    <property type="entry name" value="Porins"/>
    <property type="match status" value="1"/>
</dbReference>
<name>A0ABQ5V2J8_9PROT</name>
<dbReference type="Proteomes" id="UP001161390">
    <property type="component" value="Unassembled WGS sequence"/>
</dbReference>
<comment type="caution">
    <text evidence="16">The sequence shown here is derived from an EMBL/GenBank/DDBJ whole genome shotgun (WGS) entry which is preliminary data.</text>
</comment>
<organism evidence="16 17">
    <name type="scientific">Algimonas porphyrae</name>
    <dbReference type="NCBI Taxonomy" id="1128113"/>
    <lineage>
        <taxon>Bacteria</taxon>
        <taxon>Pseudomonadati</taxon>
        <taxon>Pseudomonadota</taxon>
        <taxon>Alphaproteobacteria</taxon>
        <taxon>Maricaulales</taxon>
        <taxon>Robiginitomaculaceae</taxon>
        <taxon>Algimonas</taxon>
    </lineage>
</organism>
<evidence type="ECO:0000256" key="1">
    <source>
        <dbReference type="ARBA" id="ARBA00004571"/>
    </source>
</evidence>
<evidence type="ECO:0000256" key="2">
    <source>
        <dbReference type="ARBA" id="ARBA00022448"/>
    </source>
</evidence>
<sequence>MRHTTYLRAATCASALLIGLGLAVGATTPAFAQSNDDDVRVKDEIIVTARKTEETLLDVPLSITAITEAEIERSGIDNIADIALQTPGFSFRQGFGRAEGGANSRPAIRGMSNVLGAPNAGFFVDGIFVSDSITSYQLDNLQRVEVIRGPQSALFGRNTFSGAVNFVTRDPGDEMRGRITAMAAEHDAFELNGYVSGPIKEGILYGEINGRFNTFGGDYENADGGDDLGAQETTNVGGKLVFTPSDMFTARLNLGYSEVRDGGFAYGALGSNNLNCFLPNVTGSFFGIDLSSNRSRGYFCGEIEVPDTLAFNDAELDQLGYDGIERDSFRSSLQLDWDLDNGYTLTSITAYNSSKNINIFDNALVSSATPNFSIGKSSRHDISQELRILSPRDNRFRWLAGGYYFEENDGEGFDAGGNFNPNGLSNRPRLFDSGDKVENVALFGMVEYDASEDLTLSLEARYQEDTITATDEVLGAADSTTRPAFNNVREAKFESFLPRLTARYALNENMNVYGSIAKGNKPGGFNPVPTQAEFFDPQDFTEFTRDFATFDEENIWSYEVGLKGQDGEGRFNYNVAAYYIDWADQQLTQSQPYLTASSGGNSGTTFPAVVNAGESEIYGFEAELFGSLDRFSYSLGYSFTNAELTDFYDENAEELFDTDGIPSGSPGDVDGFNGQLAGNDLPQTPAHQINASGTYTVPVNDSTDWFARADYNYESKRFVQVFNLAHTGDSHMLNLQTGIDRGDWSITAFYNNVLGDDTPLVVTRLLDFNRTLLIPDPVRSFIFLPNRRFTFYRDFTISGPRKSQFGVRASYKF</sequence>
<evidence type="ECO:0000256" key="13">
    <source>
        <dbReference type="SAM" id="SignalP"/>
    </source>
</evidence>
<keyword evidence="6" id="KW-0408">Iron</keyword>
<evidence type="ECO:0000256" key="8">
    <source>
        <dbReference type="ARBA" id="ARBA00023077"/>
    </source>
</evidence>
<protein>
    <submittedName>
        <fullName evidence="16">TonB-dependent receptor</fullName>
    </submittedName>
</protein>
<evidence type="ECO:0000256" key="11">
    <source>
        <dbReference type="PROSITE-ProRule" id="PRU01360"/>
    </source>
</evidence>
<dbReference type="EMBL" id="BSNJ01000004">
    <property type="protein sequence ID" value="GLQ20924.1"/>
    <property type="molecule type" value="Genomic_DNA"/>
</dbReference>
<gene>
    <name evidence="16" type="primary">fyuA_2</name>
    <name evidence="16" type="ORF">GCM10007854_18790</name>
</gene>
<dbReference type="PROSITE" id="PS52016">
    <property type="entry name" value="TONB_DEPENDENT_REC_3"/>
    <property type="match status" value="1"/>
</dbReference>
<feature type="chain" id="PRO_5045159343" evidence="13">
    <location>
        <begin position="33"/>
        <end position="813"/>
    </location>
</feature>
<keyword evidence="7" id="KW-0406">Ion transport</keyword>
<accession>A0ABQ5V2J8</accession>
<dbReference type="Pfam" id="PF07715">
    <property type="entry name" value="Plug"/>
    <property type="match status" value="1"/>
</dbReference>
<feature type="signal peptide" evidence="13">
    <location>
        <begin position="1"/>
        <end position="32"/>
    </location>
</feature>
<reference evidence="16" key="2">
    <citation type="submission" date="2023-01" db="EMBL/GenBank/DDBJ databases">
        <title>Draft genome sequence of Algimonas porphyrae strain NBRC 108216.</title>
        <authorList>
            <person name="Sun Q."/>
            <person name="Mori K."/>
        </authorList>
    </citation>
    <scope>NUCLEOTIDE SEQUENCE</scope>
    <source>
        <strain evidence="16">NBRC 108216</strain>
    </source>
</reference>
<keyword evidence="8 12" id="KW-0798">TonB box</keyword>
<keyword evidence="9 11" id="KW-0472">Membrane</keyword>
<feature type="domain" description="TonB-dependent receptor-like beta-barrel" evidence="14">
    <location>
        <begin position="285"/>
        <end position="752"/>
    </location>
</feature>
<keyword evidence="3 11" id="KW-1134">Transmembrane beta strand</keyword>
<dbReference type="InterPro" id="IPR039426">
    <property type="entry name" value="TonB-dep_rcpt-like"/>
</dbReference>
<evidence type="ECO:0000259" key="15">
    <source>
        <dbReference type="Pfam" id="PF07715"/>
    </source>
</evidence>
<evidence type="ECO:0000259" key="14">
    <source>
        <dbReference type="Pfam" id="PF00593"/>
    </source>
</evidence>
<evidence type="ECO:0000256" key="12">
    <source>
        <dbReference type="RuleBase" id="RU003357"/>
    </source>
</evidence>
<proteinExistence type="inferred from homology"/>
<evidence type="ECO:0000313" key="16">
    <source>
        <dbReference type="EMBL" id="GLQ20924.1"/>
    </source>
</evidence>
<keyword evidence="10 11" id="KW-0998">Cell outer membrane</keyword>
<evidence type="ECO:0000313" key="17">
    <source>
        <dbReference type="Proteomes" id="UP001161390"/>
    </source>
</evidence>
<comment type="similarity">
    <text evidence="11 12">Belongs to the TonB-dependent receptor family.</text>
</comment>
<evidence type="ECO:0000256" key="7">
    <source>
        <dbReference type="ARBA" id="ARBA00023065"/>
    </source>
</evidence>
<dbReference type="Gene3D" id="2.40.170.20">
    <property type="entry name" value="TonB-dependent receptor, beta-barrel domain"/>
    <property type="match status" value="1"/>
</dbReference>
<comment type="subcellular location">
    <subcellularLocation>
        <location evidence="1 11">Cell outer membrane</location>
        <topology evidence="1 11">Multi-pass membrane protein</topology>
    </subcellularLocation>
</comment>
<dbReference type="InterPro" id="IPR036942">
    <property type="entry name" value="Beta-barrel_TonB_sf"/>
</dbReference>
<evidence type="ECO:0000256" key="5">
    <source>
        <dbReference type="ARBA" id="ARBA00022692"/>
    </source>
</evidence>
<evidence type="ECO:0000256" key="9">
    <source>
        <dbReference type="ARBA" id="ARBA00023136"/>
    </source>
</evidence>
<evidence type="ECO:0000256" key="3">
    <source>
        <dbReference type="ARBA" id="ARBA00022452"/>
    </source>
</evidence>
<dbReference type="InterPro" id="IPR000531">
    <property type="entry name" value="Beta-barrel_TonB"/>
</dbReference>
<keyword evidence="5 11" id="KW-0812">Transmembrane</keyword>
<evidence type="ECO:0000256" key="10">
    <source>
        <dbReference type="ARBA" id="ARBA00023237"/>
    </source>
</evidence>
<keyword evidence="13" id="KW-0732">Signal</keyword>
<dbReference type="RefSeq" id="WP_284371960.1">
    <property type="nucleotide sequence ID" value="NZ_BSNJ01000004.1"/>
</dbReference>
<dbReference type="PANTHER" id="PTHR32552">
    <property type="entry name" value="FERRICHROME IRON RECEPTOR-RELATED"/>
    <property type="match status" value="1"/>
</dbReference>
<dbReference type="PANTHER" id="PTHR32552:SF81">
    <property type="entry name" value="TONB-DEPENDENT OUTER MEMBRANE RECEPTOR"/>
    <property type="match status" value="1"/>
</dbReference>
<reference evidence="16" key="1">
    <citation type="journal article" date="2014" name="Int. J. Syst. Evol. Microbiol.">
        <title>Complete genome of a new Firmicutes species belonging to the dominant human colonic microbiota ('Ruminococcus bicirculans') reveals two chromosomes and a selective capacity to utilize plant glucans.</title>
        <authorList>
            <consortium name="NISC Comparative Sequencing Program"/>
            <person name="Wegmann U."/>
            <person name="Louis P."/>
            <person name="Goesmann A."/>
            <person name="Henrissat B."/>
            <person name="Duncan S.H."/>
            <person name="Flint H.J."/>
        </authorList>
    </citation>
    <scope>NUCLEOTIDE SEQUENCE</scope>
    <source>
        <strain evidence="16">NBRC 108216</strain>
    </source>
</reference>
<keyword evidence="16" id="KW-0675">Receptor</keyword>
<dbReference type="InterPro" id="IPR012910">
    <property type="entry name" value="Plug_dom"/>
</dbReference>
<evidence type="ECO:0000256" key="4">
    <source>
        <dbReference type="ARBA" id="ARBA00022496"/>
    </source>
</evidence>
<dbReference type="Pfam" id="PF00593">
    <property type="entry name" value="TonB_dep_Rec_b-barrel"/>
    <property type="match status" value="1"/>
</dbReference>
<keyword evidence="17" id="KW-1185">Reference proteome</keyword>
<evidence type="ECO:0000256" key="6">
    <source>
        <dbReference type="ARBA" id="ARBA00023004"/>
    </source>
</evidence>
<feature type="domain" description="TonB-dependent receptor plug" evidence="15">
    <location>
        <begin position="56"/>
        <end position="163"/>
    </location>
</feature>